<dbReference type="PANTHER" id="PTHR23419">
    <property type="entry name" value="DIVALENT CATION TOLERANCE CUTA-RELATED"/>
    <property type="match status" value="1"/>
</dbReference>
<dbReference type="KEGG" id="amr:AM1_4821"/>
<dbReference type="InterPro" id="IPR011322">
    <property type="entry name" value="N-reg_PII-like_a/b"/>
</dbReference>
<name>B0C2K2_ACAM1</name>
<organism evidence="2 3">
    <name type="scientific">Acaryochloris marina (strain MBIC 11017)</name>
    <dbReference type="NCBI Taxonomy" id="329726"/>
    <lineage>
        <taxon>Bacteria</taxon>
        <taxon>Bacillati</taxon>
        <taxon>Cyanobacteriota</taxon>
        <taxon>Cyanophyceae</taxon>
        <taxon>Acaryochloridales</taxon>
        <taxon>Acaryochloridaceae</taxon>
        <taxon>Acaryochloris</taxon>
    </lineage>
</organism>
<keyword evidence="3" id="KW-1185">Reference proteome</keyword>
<reference evidence="2 3" key="1">
    <citation type="journal article" date="2008" name="Proc. Natl. Acad. Sci. U.S.A.">
        <title>Niche adaptation and genome expansion in the chlorophyll d-producing cyanobacterium Acaryochloris marina.</title>
        <authorList>
            <person name="Swingley W.D."/>
            <person name="Chen M."/>
            <person name="Cheung P.C."/>
            <person name="Conrad A.L."/>
            <person name="Dejesa L.C."/>
            <person name="Hao J."/>
            <person name="Honchak B.M."/>
            <person name="Karbach L.E."/>
            <person name="Kurdoglu A."/>
            <person name="Lahiri S."/>
            <person name="Mastrian S.D."/>
            <person name="Miyashita H."/>
            <person name="Page L."/>
            <person name="Ramakrishna P."/>
            <person name="Satoh S."/>
            <person name="Sattley W.M."/>
            <person name="Shimada Y."/>
            <person name="Taylor H.L."/>
            <person name="Tomo T."/>
            <person name="Tsuchiya T."/>
            <person name="Wang Z.T."/>
            <person name="Raymond J."/>
            <person name="Mimuro M."/>
            <person name="Blankenship R.E."/>
            <person name="Touchman J.W."/>
        </authorList>
    </citation>
    <scope>NUCLEOTIDE SEQUENCE [LARGE SCALE GENOMIC DNA]</scope>
    <source>
        <strain evidence="3">MBIC 11017</strain>
    </source>
</reference>
<accession>B0C2K2</accession>
<dbReference type="GO" id="GO:0005507">
    <property type="term" value="F:copper ion binding"/>
    <property type="evidence" value="ECO:0007669"/>
    <property type="project" value="TreeGrafter"/>
</dbReference>
<dbReference type="GO" id="GO:0010038">
    <property type="term" value="P:response to metal ion"/>
    <property type="evidence" value="ECO:0007669"/>
    <property type="project" value="InterPro"/>
</dbReference>
<gene>
    <name evidence="2" type="primary">cutA</name>
    <name evidence="2" type="ordered locus">AM1_4821</name>
</gene>
<dbReference type="RefSeq" id="WP_012165071.1">
    <property type="nucleotide sequence ID" value="NC_009925.1"/>
</dbReference>
<dbReference type="eggNOG" id="COG1324">
    <property type="taxonomic scope" value="Bacteria"/>
</dbReference>
<evidence type="ECO:0000313" key="3">
    <source>
        <dbReference type="Proteomes" id="UP000000268"/>
    </source>
</evidence>
<protein>
    <submittedName>
        <fullName evidence="2">Divalent cation tolerance protein CutA, putative</fullName>
    </submittedName>
</protein>
<dbReference type="EMBL" id="CP000828">
    <property type="protein sequence ID" value="ABW29792.1"/>
    <property type="molecule type" value="Genomic_DNA"/>
</dbReference>
<dbReference type="AlphaFoldDB" id="B0C2K2"/>
<dbReference type="InterPro" id="IPR004323">
    <property type="entry name" value="Ion_tolerance_CutA"/>
</dbReference>
<dbReference type="InterPro" id="IPR015867">
    <property type="entry name" value="N-reg_PII/ATP_PRibTrfase_C"/>
</dbReference>
<evidence type="ECO:0000256" key="1">
    <source>
        <dbReference type="ARBA" id="ARBA00010169"/>
    </source>
</evidence>
<comment type="similarity">
    <text evidence="1">Belongs to the CutA family.</text>
</comment>
<proteinExistence type="inferred from homology"/>
<dbReference type="Gene3D" id="3.30.70.120">
    <property type="match status" value="1"/>
</dbReference>
<evidence type="ECO:0000313" key="2">
    <source>
        <dbReference type="EMBL" id="ABW29792.1"/>
    </source>
</evidence>
<dbReference type="Pfam" id="PF03091">
    <property type="entry name" value="CutA1"/>
    <property type="match status" value="1"/>
</dbReference>
<dbReference type="OrthoDB" id="37622at2"/>
<dbReference type="STRING" id="329726.AM1_4821"/>
<dbReference type="HOGENOM" id="CLU_098807_3_1_3"/>
<sequence length="106" mass="11868">METDAIVVMVTASSEDEAVAIAALLVRDHLAACVSLFPVSSIYTWDNKVQNEPEWQLMIKTQQDKFADLETKVRELHTYDVPEIIALPVTAGSMPYLNWISTQVQS</sequence>
<dbReference type="PANTHER" id="PTHR23419:SF8">
    <property type="entry name" value="FI09726P"/>
    <property type="match status" value="1"/>
</dbReference>
<dbReference type="SUPFAM" id="SSF54913">
    <property type="entry name" value="GlnB-like"/>
    <property type="match status" value="1"/>
</dbReference>
<dbReference type="Proteomes" id="UP000000268">
    <property type="component" value="Chromosome"/>
</dbReference>